<feature type="signal peptide" evidence="2">
    <location>
        <begin position="1"/>
        <end position="25"/>
    </location>
</feature>
<organism evidence="3 4">
    <name type="scientific">Faucicola atlantae</name>
    <dbReference type="NCBI Taxonomy" id="34059"/>
    <lineage>
        <taxon>Bacteria</taxon>
        <taxon>Pseudomonadati</taxon>
        <taxon>Pseudomonadota</taxon>
        <taxon>Gammaproteobacteria</taxon>
        <taxon>Moraxellales</taxon>
        <taxon>Moraxellaceae</taxon>
        <taxon>Faucicola</taxon>
    </lineage>
</organism>
<evidence type="ECO:0000313" key="4">
    <source>
        <dbReference type="Proteomes" id="UP000092508"/>
    </source>
</evidence>
<dbReference type="PROSITE" id="PS51257">
    <property type="entry name" value="PROKAR_LIPOPROTEIN"/>
    <property type="match status" value="1"/>
</dbReference>
<feature type="chain" id="PRO_5008612236" description="Lipoprotein" evidence="2">
    <location>
        <begin position="26"/>
        <end position="184"/>
    </location>
</feature>
<evidence type="ECO:0000256" key="1">
    <source>
        <dbReference type="SAM" id="MobiDB-lite"/>
    </source>
</evidence>
<dbReference type="STRING" id="34059.A9308_08405"/>
<proteinExistence type="predicted"/>
<dbReference type="Proteomes" id="UP000092508">
    <property type="component" value="Unassembled WGS sequence"/>
</dbReference>
<protein>
    <recommendedName>
        <fullName evidence="5">Lipoprotein</fullName>
    </recommendedName>
</protein>
<sequence>MQKKVVSMHRYPIGLLLLSALVATGCTSQRQLSTKQCANIDWQAVGYQDGANGLDATAITRHQQACAASGVLPNVAAWQQGQQAGRKQYCTPLRAYQLGREGIAYRNICPPEQTLDLLKAHDAGYLNYQREQLLEQLWYDNDPFWNGWGWGRFGGFGHVGGRYLPPRVRQTPPPVDGLSTSPKP</sequence>
<evidence type="ECO:0000313" key="3">
    <source>
        <dbReference type="EMBL" id="OBX76325.1"/>
    </source>
</evidence>
<evidence type="ECO:0008006" key="5">
    <source>
        <dbReference type="Google" id="ProtNLM"/>
    </source>
</evidence>
<evidence type="ECO:0000256" key="2">
    <source>
        <dbReference type="SAM" id="SignalP"/>
    </source>
</evidence>
<comment type="caution">
    <text evidence="3">The sequence shown here is derived from an EMBL/GenBank/DDBJ whole genome shotgun (WGS) entry which is preliminary data.</text>
</comment>
<feature type="region of interest" description="Disordered" evidence="1">
    <location>
        <begin position="165"/>
        <end position="184"/>
    </location>
</feature>
<dbReference type="InterPro" id="IPR021242">
    <property type="entry name" value="DUF2799"/>
</dbReference>
<name>A0A1B8QAH7_9GAMM</name>
<dbReference type="Pfam" id="PF10973">
    <property type="entry name" value="DUF2799"/>
    <property type="match status" value="1"/>
</dbReference>
<reference evidence="3 4" key="1">
    <citation type="submission" date="2016-06" db="EMBL/GenBank/DDBJ databases">
        <title>Draft genome of Moraxella atlantae CCUG 66109.</title>
        <authorList>
            <person name="Salva-Serra F."/>
            <person name="Engstrom-Jakobsson H."/>
            <person name="Thorell K."/>
            <person name="Gonzales-Siles L."/>
            <person name="Karlsson R."/>
            <person name="Boulund F."/>
            <person name="Engstrand L."/>
            <person name="Kristiansson E."/>
            <person name="Moore E."/>
        </authorList>
    </citation>
    <scope>NUCLEOTIDE SEQUENCE [LARGE SCALE GENOMIC DNA]</scope>
    <source>
        <strain evidence="3 4">CCUG 66109</strain>
    </source>
</reference>
<dbReference type="AlphaFoldDB" id="A0A1B8QAH7"/>
<accession>A0A1B8QAH7</accession>
<keyword evidence="2" id="KW-0732">Signal</keyword>
<dbReference type="OrthoDB" id="5917215at2"/>
<gene>
    <name evidence="3" type="ORF">A9308_08405</name>
</gene>
<dbReference type="EMBL" id="LZMZ01000031">
    <property type="protein sequence ID" value="OBX76325.1"/>
    <property type="molecule type" value="Genomic_DNA"/>
</dbReference>